<dbReference type="eggNOG" id="COG1309">
    <property type="taxonomic scope" value="Bacteria"/>
</dbReference>
<proteinExistence type="predicted"/>
<feature type="DNA-binding region" description="H-T-H motif" evidence="2">
    <location>
        <begin position="42"/>
        <end position="61"/>
    </location>
</feature>
<reference evidence="4" key="1">
    <citation type="submission" date="2011-07" db="EMBL/GenBank/DDBJ databases">
        <authorList>
            <person name="Stanhope M.J."/>
            <person name="Durkin A.S."/>
            <person name="Hostetler J."/>
            <person name="Kim M."/>
            <person name="Radune D."/>
            <person name="Singh I."/>
            <person name="Town C.D."/>
        </authorList>
    </citation>
    <scope>NUCLEOTIDE SEQUENCE [LARGE SCALE GENOMIC DNA]</scope>
    <source>
        <strain evidence="4">HS-6</strain>
    </source>
</reference>
<protein>
    <recommendedName>
        <fullName evidence="3">HTH tetR-type domain-containing protein</fullName>
    </recommendedName>
</protein>
<evidence type="ECO:0000313" key="4">
    <source>
        <dbReference type="EMBL" id="EHI73374.1"/>
    </source>
</evidence>
<evidence type="ECO:0000313" key="5">
    <source>
        <dbReference type="Proteomes" id="UP000004322"/>
    </source>
</evidence>
<accession>G5JTG9</accession>
<dbReference type="Pfam" id="PF00440">
    <property type="entry name" value="TetR_N"/>
    <property type="match status" value="1"/>
</dbReference>
<dbReference type="AlphaFoldDB" id="G5JTG9"/>
<dbReference type="PROSITE" id="PS50977">
    <property type="entry name" value="HTH_TETR_2"/>
    <property type="match status" value="1"/>
</dbReference>
<dbReference type="InterPro" id="IPR050624">
    <property type="entry name" value="HTH-type_Tx_Regulator"/>
</dbReference>
<dbReference type="EMBL" id="AEUV02000002">
    <property type="protein sequence ID" value="EHI73374.1"/>
    <property type="molecule type" value="Genomic_DNA"/>
</dbReference>
<dbReference type="PANTHER" id="PTHR43479:SF7">
    <property type="entry name" value="TETR-FAMILY TRANSCRIPTIONAL REGULATOR"/>
    <property type="match status" value="1"/>
</dbReference>
<dbReference type="PANTHER" id="PTHR43479">
    <property type="entry name" value="ACREF/ENVCD OPERON REPRESSOR-RELATED"/>
    <property type="match status" value="1"/>
</dbReference>
<dbReference type="Proteomes" id="UP000004322">
    <property type="component" value="Unassembled WGS sequence"/>
</dbReference>
<dbReference type="GO" id="GO:0003677">
    <property type="term" value="F:DNA binding"/>
    <property type="evidence" value="ECO:0007669"/>
    <property type="project" value="UniProtKB-UniRule"/>
</dbReference>
<keyword evidence="5" id="KW-1185">Reference proteome</keyword>
<evidence type="ECO:0000259" key="3">
    <source>
        <dbReference type="PROSITE" id="PS50977"/>
    </source>
</evidence>
<organism evidence="4 5">
    <name type="scientific">Streptococcus criceti HS-6</name>
    <dbReference type="NCBI Taxonomy" id="873449"/>
    <lineage>
        <taxon>Bacteria</taxon>
        <taxon>Bacillati</taxon>
        <taxon>Bacillota</taxon>
        <taxon>Bacilli</taxon>
        <taxon>Lactobacillales</taxon>
        <taxon>Streptococcaceae</taxon>
        <taxon>Streptococcus</taxon>
    </lineage>
</organism>
<sequence length="178" mass="21115">MFDKQQTGENYMTQDIRILKTKRDIEYALVALILEKGFYSLTVQDICRKALVSRSTFYSHYLDKYDLLEQLITKTLEPLQEKFAAKYGENLDNKGLKYFLEDIYQFYQEHTDLLKALLKTPLENQQGFEDRFDQLCQLYIKELLLREGMSYTLSLRALDPTVCVYCTVTDEVDHRTWT</sequence>
<dbReference type="InterPro" id="IPR001647">
    <property type="entry name" value="HTH_TetR"/>
</dbReference>
<evidence type="ECO:0000256" key="1">
    <source>
        <dbReference type="ARBA" id="ARBA00023125"/>
    </source>
</evidence>
<feature type="domain" description="HTH tetR-type" evidence="3">
    <location>
        <begin position="19"/>
        <end position="79"/>
    </location>
</feature>
<gene>
    <name evidence="4" type="ORF">STRCR_2359</name>
</gene>
<dbReference type="STRING" id="873449.STRCR_2359"/>
<comment type="caution">
    <text evidence="4">The sequence shown here is derived from an EMBL/GenBank/DDBJ whole genome shotgun (WGS) entry which is preliminary data.</text>
</comment>
<dbReference type="SUPFAM" id="SSF46689">
    <property type="entry name" value="Homeodomain-like"/>
    <property type="match status" value="1"/>
</dbReference>
<name>G5JTG9_STRCG</name>
<keyword evidence="1 2" id="KW-0238">DNA-binding</keyword>
<dbReference type="Gene3D" id="1.10.357.10">
    <property type="entry name" value="Tetracycline Repressor, domain 2"/>
    <property type="match status" value="1"/>
</dbReference>
<evidence type="ECO:0000256" key="2">
    <source>
        <dbReference type="PROSITE-ProRule" id="PRU00335"/>
    </source>
</evidence>
<dbReference type="InterPro" id="IPR009057">
    <property type="entry name" value="Homeodomain-like_sf"/>
</dbReference>